<protein>
    <submittedName>
        <fullName evidence="2">Uncharacterized protein</fullName>
    </submittedName>
</protein>
<evidence type="ECO:0000256" key="1">
    <source>
        <dbReference type="SAM" id="MobiDB-lite"/>
    </source>
</evidence>
<organism evidence="2 3">
    <name type="scientific">Grus japonensis</name>
    <name type="common">Japanese crane</name>
    <name type="synonym">Red-crowned crane</name>
    <dbReference type="NCBI Taxonomy" id="30415"/>
    <lineage>
        <taxon>Eukaryota</taxon>
        <taxon>Metazoa</taxon>
        <taxon>Chordata</taxon>
        <taxon>Craniata</taxon>
        <taxon>Vertebrata</taxon>
        <taxon>Euteleostomi</taxon>
        <taxon>Archelosauria</taxon>
        <taxon>Archosauria</taxon>
        <taxon>Dinosauria</taxon>
        <taxon>Saurischia</taxon>
        <taxon>Theropoda</taxon>
        <taxon>Coelurosauria</taxon>
        <taxon>Aves</taxon>
        <taxon>Neognathae</taxon>
        <taxon>Neoaves</taxon>
        <taxon>Gruiformes</taxon>
        <taxon>Gruidae</taxon>
        <taxon>Grus</taxon>
    </lineage>
</organism>
<dbReference type="EMBL" id="BAAFJT010000010">
    <property type="protein sequence ID" value="GAB0194210.1"/>
    <property type="molecule type" value="Genomic_DNA"/>
</dbReference>
<dbReference type="Proteomes" id="UP001623348">
    <property type="component" value="Unassembled WGS sequence"/>
</dbReference>
<gene>
    <name evidence="2" type="ORF">GRJ2_001886300</name>
</gene>
<accession>A0ABC9X9A5</accession>
<feature type="region of interest" description="Disordered" evidence="1">
    <location>
        <begin position="1"/>
        <end position="38"/>
    </location>
</feature>
<reference evidence="2 3" key="1">
    <citation type="submission" date="2024-06" db="EMBL/GenBank/DDBJ databases">
        <title>The draft genome of Grus japonensis, version 3.</title>
        <authorList>
            <person name="Nabeshima K."/>
            <person name="Suzuki S."/>
            <person name="Onuma M."/>
        </authorList>
    </citation>
    <scope>NUCLEOTIDE SEQUENCE [LARGE SCALE GENOMIC DNA]</scope>
    <source>
        <strain evidence="2 3">451A</strain>
    </source>
</reference>
<evidence type="ECO:0000313" key="2">
    <source>
        <dbReference type="EMBL" id="GAB0194210.1"/>
    </source>
</evidence>
<keyword evidence="3" id="KW-1185">Reference proteome</keyword>
<sequence>MQGPEEPEQWAGKDTGTLMSGDVGIGSPSTVQPGIPLPTRIHSTTLQTVKSCGIVKANGEMTPWHDAASCISLSGRSSRPPGASRP</sequence>
<comment type="caution">
    <text evidence="2">The sequence shown here is derived from an EMBL/GenBank/DDBJ whole genome shotgun (WGS) entry which is preliminary data.</text>
</comment>
<proteinExistence type="predicted"/>
<evidence type="ECO:0000313" key="3">
    <source>
        <dbReference type="Proteomes" id="UP001623348"/>
    </source>
</evidence>
<name>A0ABC9X9A5_GRUJA</name>
<dbReference type="AlphaFoldDB" id="A0ABC9X9A5"/>